<proteinExistence type="predicted"/>
<protein>
    <submittedName>
        <fullName evidence="2">Uncharacterized protein</fullName>
    </submittedName>
</protein>
<reference evidence="2 3" key="1">
    <citation type="submission" date="2023-03" db="EMBL/GenBank/DDBJ databases">
        <title>Genome insight into feeding habits of ladybird beetles.</title>
        <authorList>
            <person name="Li H.-S."/>
            <person name="Huang Y.-H."/>
            <person name="Pang H."/>
        </authorList>
    </citation>
    <scope>NUCLEOTIDE SEQUENCE [LARGE SCALE GENOMIC DNA]</scope>
    <source>
        <strain evidence="2">SYSU_2023b</strain>
        <tissue evidence="2">Whole body</tissue>
    </source>
</reference>
<feature type="non-terminal residue" evidence="2">
    <location>
        <position position="56"/>
    </location>
</feature>
<name>A0AAW1TYE0_9CUCU</name>
<feature type="region of interest" description="Disordered" evidence="1">
    <location>
        <begin position="1"/>
        <end position="56"/>
    </location>
</feature>
<evidence type="ECO:0000313" key="2">
    <source>
        <dbReference type="EMBL" id="KAK9873216.1"/>
    </source>
</evidence>
<accession>A0AAW1TYE0</accession>
<gene>
    <name evidence="2" type="ORF">WA026_021448</name>
</gene>
<evidence type="ECO:0000256" key="1">
    <source>
        <dbReference type="SAM" id="MobiDB-lite"/>
    </source>
</evidence>
<keyword evidence="3" id="KW-1185">Reference proteome</keyword>
<evidence type="ECO:0000313" key="3">
    <source>
        <dbReference type="Proteomes" id="UP001431783"/>
    </source>
</evidence>
<organism evidence="2 3">
    <name type="scientific">Henosepilachna vigintioctopunctata</name>
    <dbReference type="NCBI Taxonomy" id="420089"/>
    <lineage>
        <taxon>Eukaryota</taxon>
        <taxon>Metazoa</taxon>
        <taxon>Ecdysozoa</taxon>
        <taxon>Arthropoda</taxon>
        <taxon>Hexapoda</taxon>
        <taxon>Insecta</taxon>
        <taxon>Pterygota</taxon>
        <taxon>Neoptera</taxon>
        <taxon>Endopterygota</taxon>
        <taxon>Coleoptera</taxon>
        <taxon>Polyphaga</taxon>
        <taxon>Cucujiformia</taxon>
        <taxon>Coccinelloidea</taxon>
        <taxon>Coccinellidae</taxon>
        <taxon>Epilachninae</taxon>
        <taxon>Epilachnini</taxon>
        <taxon>Henosepilachna</taxon>
    </lineage>
</organism>
<comment type="caution">
    <text evidence="2">The sequence shown here is derived from an EMBL/GenBank/DDBJ whole genome shotgun (WGS) entry which is preliminary data.</text>
</comment>
<dbReference type="AlphaFoldDB" id="A0AAW1TYE0"/>
<dbReference type="Proteomes" id="UP001431783">
    <property type="component" value="Unassembled WGS sequence"/>
</dbReference>
<sequence length="56" mass="6797">MAQKKKATEAEAKLKKKEYDRKSREKMKSDPRTLETLREKERMKYLKEKEKGQLKP</sequence>
<dbReference type="EMBL" id="JARQZJ010000016">
    <property type="protein sequence ID" value="KAK9873216.1"/>
    <property type="molecule type" value="Genomic_DNA"/>
</dbReference>